<reference evidence="1" key="1">
    <citation type="journal article" date="2019" name="Sci. Rep.">
        <title>Draft genome of Tanacetum cinerariifolium, the natural source of mosquito coil.</title>
        <authorList>
            <person name="Yamashiro T."/>
            <person name="Shiraishi A."/>
            <person name="Satake H."/>
            <person name="Nakayama K."/>
        </authorList>
    </citation>
    <scope>NUCLEOTIDE SEQUENCE</scope>
</reference>
<accession>A0A699R5M1</accession>
<organism evidence="1">
    <name type="scientific">Tanacetum cinerariifolium</name>
    <name type="common">Dalmatian daisy</name>
    <name type="synonym">Chrysanthemum cinerariifolium</name>
    <dbReference type="NCBI Taxonomy" id="118510"/>
    <lineage>
        <taxon>Eukaryota</taxon>
        <taxon>Viridiplantae</taxon>
        <taxon>Streptophyta</taxon>
        <taxon>Embryophyta</taxon>
        <taxon>Tracheophyta</taxon>
        <taxon>Spermatophyta</taxon>
        <taxon>Magnoliopsida</taxon>
        <taxon>eudicotyledons</taxon>
        <taxon>Gunneridae</taxon>
        <taxon>Pentapetalae</taxon>
        <taxon>asterids</taxon>
        <taxon>campanulids</taxon>
        <taxon>Asterales</taxon>
        <taxon>Asteraceae</taxon>
        <taxon>Asteroideae</taxon>
        <taxon>Anthemideae</taxon>
        <taxon>Anthemidinae</taxon>
        <taxon>Tanacetum</taxon>
    </lineage>
</organism>
<feature type="non-terminal residue" evidence="1">
    <location>
        <position position="162"/>
    </location>
</feature>
<gene>
    <name evidence="1" type="ORF">Tci_851212</name>
</gene>
<dbReference type="EMBL" id="BKCJ011069541">
    <property type="protein sequence ID" value="GFC79242.1"/>
    <property type="molecule type" value="Genomic_DNA"/>
</dbReference>
<dbReference type="AlphaFoldDB" id="A0A699R5M1"/>
<comment type="caution">
    <text evidence="1">The sequence shown here is derived from an EMBL/GenBank/DDBJ whole genome shotgun (WGS) entry which is preliminary data.</text>
</comment>
<evidence type="ECO:0000313" key="1">
    <source>
        <dbReference type="EMBL" id="GFC79242.1"/>
    </source>
</evidence>
<protein>
    <submittedName>
        <fullName evidence="1">Uncharacterized protein</fullName>
    </submittedName>
</protein>
<feature type="non-terminal residue" evidence="1">
    <location>
        <position position="1"/>
    </location>
</feature>
<sequence length="162" mass="16869">VLGIEVEAVVGFAVAALLALRVLAGVQQVGFAVPAVVAAPVAGRAIKKQADADGAGAAAFPVFRQQRLVGIEARPQEKYNSPTEFWPQSQAAIPRKIENQPDGPRLHGPAAQSALWAGRVRGVCFHCPRRESPGRAPGAKPGPERKLAAVAEPAVLRGGAYS</sequence>
<name>A0A699R5M1_TANCI</name>
<proteinExistence type="predicted"/>